<keyword evidence="5" id="KW-0460">Magnesium</keyword>
<evidence type="ECO:0000256" key="4">
    <source>
        <dbReference type="ARBA" id="ARBA00030169"/>
    </source>
</evidence>
<protein>
    <recommendedName>
        <fullName evidence="2">Putative 4-hydroxy-4-methyl-2-oxoglutarate aldolase</fullName>
    </recommendedName>
    <alternativeName>
        <fullName evidence="3">Regulator of ribonuclease activity homolog</fullName>
    </alternativeName>
    <alternativeName>
        <fullName evidence="4">RraA-like protein</fullName>
    </alternativeName>
</protein>
<dbReference type="GO" id="GO:0032259">
    <property type="term" value="P:methylation"/>
    <property type="evidence" value="ECO:0007669"/>
    <property type="project" value="UniProtKB-KW"/>
</dbReference>
<evidence type="ECO:0000256" key="2">
    <source>
        <dbReference type="ARBA" id="ARBA00016549"/>
    </source>
</evidence>
<sequence>MPVRGKNLMLPGKITQRMRNLFLLAGMLCLWSLHGTVAQTNATAQPKKEVSDQELLTLYKGLRVADVSDGMDMVGLKDVGLLSTSIGALWKDIDKFKHQFVGIALTVRYVPTNRSTTPTTAADYKRWRDMWYTNLSGEPFIEAIKPGHVVVIDNAGDKDAGSTGSNNSMIWRSKGAVGILSAGGVRDTDEIIKQQIPVYMDVSKRGRGIRPGRNELESFNKPVVVGGVYIRPGDVVVADGDGVIVVPRERAAEVAQAAREELRLDKAARKRLYQQLGIPPDFTVED</sequence>
<dbReference type="GO" id="GO:0008168">
    <property type="term" value="F:methyltransferase activity"/>
    <property type="evidence" value="ECO:0007669"/>
    <property type="project" value="UniProtKB-KW"/>
</dbReference>
<keyword evidence="7" id="KW-0489">Methyltransferase</keyword>
<keyword evidence="7" id="KW-0808">Transferase</keyword>
<dbReference type="SUPFAM" id="SSF89562">
    <property type="entry name" value="RraA-like"/>
    <property type="match status" value="1"/>
</dbReference>
<dbReference type="PANTHER" id="PTHR33254">
    <property type="entry name" value="4-HYDROXY-4-METHYL-2-OXOGLUTARATE ALDOLASE 3-RELATED"/>
    <property type="match status" value="1"/>
</dbReference>
<keyword evidence="6" id="KW-0732">Signal</keyword>
<dbReference type="PANTHER" id="PTHR33254:SF4">
    <property type="entry name" value="4-HYDROXY-4-METHYL-2-OXOGLUTARATE ALDOLASE 3-RELATED"/>
    <property type="match status" value="1"/>
</dbReference>
<organism evidence="7">
    <name type="scientific">uncultured Cytophagales bacterium</name>
    <dbReference type="NCBI Taxonomy" id="158755"/>
    <lineage>
        <taxon>Bacteria</taxon>
        <taxon>Pseudomonadati</taxon>
        <taxon>Bacteroidota</taxon>
        <taxon>Sphingobacteriia</taxon>
        <taxon>Sphingobacteriales</taxon>
        <taxon>environmental samples</taxon>
    </lineage>
</organism>
<feature type="signal peptide" evidence="6">
    <location>
        <begin position="1"/>
        <end position="38"/>
    </location>
</feature>
<evidence type="ECO:0000256" key="5">
    <source>
        <dbReference type="PIRSR" id="PIRSR605493-1"/>
    </source>
</evidence>
<dbReference type="AlphaFoldDB" id="A0A6J4LKS4"/>
<comment type="cofactor">
    <cofactor evidence="5">
        <name>Mg(2+)</name>
        <dbReference type="ChEBI" id="CHEBI:18420"/>
    </cofactor>
</comment>
<evidence type="ECO:0000313" key="7">
    <source>
        <dbReference type="EMBL" id="CAA9335429.1"/>
    </source>
</evidence>
<evidence type="ECO:0000256" key="6">
    <source>
        <dbReference type="SAM" id="SignalP"/>
    </source>
</evidence>
<accession>A0A6J4LKS4</accession>
<proteinExistence type="predicted"/>
<comment type="cofactor">
    <cofactor evidence="1">
        <name>a divalent metal cation</name>
        <dbReference type="ChEBI" id="CHEBI:60240"/>
    </cofactor>
</comment>
<dbReference type="Gene3D" id="3.50.30.40">
    <property type="entry name" value="Ribonuclease E inhibitor RraA/RraA-like"/>
    <property type="match status" value="1"/>
</dbReference>
<dbReference type="InterPro" id="IPR036704">
    <property type="entry name" value="RraA/RraA-like_sf"/>
</dbReference>
<dbReference type="GO" id="GO:0046872">
    <property type="term" value="F:metal ion binding"/>
    <property type="evidence" value="ECO:0007669"/>
    <property type="project" value="UniProtKB-KW"/>
</dbReference>
<name>A0A6J4LKS4_9SPHI</name>
<gene>
    <name evidence="7" type="ORF">AVDCRST_MAG56-7606</name>
</gene>
<dbReference type="EMBL" id="CADCTQ010000639">
    <property type="protein sequence ID" value="CAA9335429.1"/>
    <property type="molecule type" value="Genomic_DNA"/>
</dbReference>
<reference evidence="7" key="1">
    <citation type="submission" date="2020-02" db="EMBL/GenBank/DDBJ databases">
        <authorList>
            <person name="Meier V. D."/>
        </authorList>
    </citation>
    <scope>NUCLEOTIDE SEQUENCE</scope>
    <source>
        <strain evidence="7">AVDCRST_MAG56</strain>
    </source>
</reference>
<feature type="binding site" evidence="5">
    <location>
        <position position="186"/>
    </location>
    <ligand>
        <name>substrate</name>
    </ligand>
</feature>
<dbReference type="InterPro" id="IPR005493">
    <property type="entry name" value="RraA/RraA-like"/>
</dbReference>
<feature type="chain" id="PRO_5026655298" description="Putative 4-hydroxy-4-methyl-2-oxoglutarate aldolase" evidence="6">
    <location>
        <begin position="39"/>
        <end position="286"/>
    </location>
</feature>
<evidence type="ECO:0000256" key="1">
    <source>
        <dbReference type="ARBA" id="ARBA00001968"/>
    </source>
</evidence>
<dbReference type="CDD" id="cd16841">
    <property type="entry name" value="RraA_family"/>
    <property type="match status" value="1"/>
</dbReference>
<keyword evidence="5" id="KW-0479">Metal-binding</keyword>
<feature type="binding site" evidence="5">
    <location>
        <position position="187"/>
    </location>
    <ligand>
        <name>Mg(2+)</name>
        <dbReference type="ChEBI" id="CHEBI:18420"/>
    </ligand>
</feature>
<dbReference type="Pfam" id="PF03737">
    <property type="entry name" value="RraA-like"/>
    <property type="match status" value="1"/>
</dbReference>
<evidence type="ECO:0000256" key="3">
    <source>
        <dbReference type="ARBA" id="ARBA00029596"/>
    </source>
</evidence>